<dbReference type="InterPro" id="IPR050832">
    <property type="entry name" value="Bact_Acetyltransf"/>
</dbReference>
<dbReference type="CDD" id="cd04301">
    <property type="entry name" value="NAT_SF"/>
    <property type="match status" value="1"/>
</dbReference>
<dbReference type="EMBL" id="LVWA01000004">
    <property type="protein sequence ID" value="OKL40627.1"/>
    <property type="molecule type" value="Genomic_DNA"/>
</dbReference>
<dbReference type="InterPro" id="IPR000182">
    <property type="entry name" value="GNAT_dom"/>
</dbReference>
<accession>A0A1Q5PEI8</accession>
<protein>
    <submittedName>
        <fullName evidence="4">GCN5 family acetyltransferase</fullName>
    </submittedName>
</protein>
<dbReference type="AlphaFoldDB" id="A0A1Q5PEI8"/>
<dbReference type="PANTHER" id="PTHR43877:SF2">
    <property type="entry name" value="AMINOALKYLPHOSPHONATE N-ACETYLTRANSFERASE-RELATED"/>
    <property type="match status" value="1"/>
</dbReference>
<dbReference type="Proteomes" id="UP000186551">
    <property type="component" value="Unassembled WGS sequence"/>
</dbReference>
<keyword evidence="1 4" id="KW-0808">Transferase</keyword>
<organism evidence="4 5">
    <name type="scientific">Pontibacter flavimaris</name>
    <dbReference type="NCBI Taxonomy" id="1797110"/>
    <lineage>
        <taxon>Bacteria</taxon>
        <taxon>Pseudomonadati</taxon>
        <taxon>Bacteroidota</taxon>
        <taxon>Cytophagia</taxon>
        <taxon>Cytophagales</taxon>
        <taxon>Hymenobacteraceae</taxon>
        <taxon>Pontibacter</taxon>
    </lineage>
</organism>
<name>A0A1Q5PEI8_9BACT</name>
<dbReference type="Pfam" id="PF00583">
    <property type="entry name" value="Acetyltransf_1"/>
    <property type="match status" value="1"/>
</dbReference>
<dbReference type="InterPro" id="IPR016181">
    <property type="entry name" value="Acyl_CoA_acyltransferase"/>
</dbReference>
<dbReference type="RefSeq" id="WP_073851248.1">
    <property type="nucleotide sequence ID" value="NZ_LVWA01000004.1"/>
</dbReference>
<evidence type="ECO:0000313" key="5">
    <source>
        <dbReference type="Proteomes" id="UP000186551"/>
    </source>
</evidence>
<dbReference type="PANTHER" id="PTHR43877">
    <property type="entry name" value="AMINOALKYLPHOSPHONATE N-ACETYLTRANSFERASE-RELATED-RELATED"/>
    <property type="match status" value="1"/>
</dbReference>
<feature type="domain" description="N-acetyltransferase" evidence="3">
    <location>
        <begin position="3"/>
        <end position="143"/>
    </location>
</feature>
<dbReference type="GO" id="GO:0016747">
    <property type="term" value="F:acyltransferase activity, transferring groups other than amino-acyl groups"/>
    <property type="evidence" value="ECO:0007669"/>
    <property type="project" value="InterPro"/>
</dbReference>
<keyword evidence="5" id="KW-1185">Reference proteome</keyword>
<evidence type="ECO:0000256" key="2">
    <source>
        <dbReference type="ARBA" id="ARBA00023315"/>
    </source>
</evidence>
<proteinExistence type="predicted"/>
<dbReference type="PROSITE" id="PS51186">
    <property type="entry name" value="GNAT"/>
    <property type="match status" value="1"/>
</dbReference>
<evidence type="ECO:0000256" key="1">
    <source>
        <dbReference type="ARBA" id="ARBA00022679"/>
    </source>
</evidence>
<dbReference type="Gene3D" id="3.40.630.30">
    <property type="match status" value="1"/>
</dbReference>
<gene>
    <name evidence="4" type="ORF">A3841_12240</name>
</gene>
<evidence type="ECO:0000259" key="3">
    <source>
        <dbReference type="PROSITE" id="PS51186"/>
    </source>
</evidence>
<dbReference type="STRING" id="1797110.A3841_12240"/>
<dbReference type="SUPFAM" id="SSF55729">
    <property type="entry name" value="Acyl-CoA N-acyltransferases (Nat)"/>
    <property type="match status" value="1"/>
</dbReference>
<dbReference type="OrthoDB" id="9792929at2"/>
<reference evidence="4 5" key="1">
    <citation type="submission" date="2016-03" db="EMBL/GenBank/DDBJ databases">
        <title>Genome sequence of Pontibacter sp. nov., of the family cytophagaceae, isolated from marine sediment of the Yellow Sea, China.</title>
        <authorList>
            <person name="Zhang G."/>
            <person name="Zhang R."/>
        </authorList>
    </citation>
    <scope>NUCLEOTIDE SEQUENCE [LARGE SCALE GENOMIC DNA]</scope>
    <source>
        <strain evidence="4 5">S10-8</strain>
    </source>
</reference>
<sequence length="143" mass="16056">MTPYLRPLTLTDAEAVVTLSSQLGYKASVDQTKVWLQEILASKDHCAFGVVLDERLIGWVHGFYTLHLESGAFVEIGGLVVDEHCRRTGAGRMLVEQVLAWARQKGVGKVRVRCNTQRTDSHTFYKAIGFEEVKEQKVFSILC</sequence>
<evidence type="ECO:0000313" key="4">
    <source>
        <dbReference type="EMBL" id="OKL40627.1"/>
    </source>
</evidence>
<comment type="caution">
    <text evidence="4">The sequence shown here is derived from an EMBL/GenBank/DDBJ whole genome shotgun (WGS) entry which is preliminary data.</text>
</comment>
<keyword evidence="2" id="KW-0012">Acyltransferase</keyword>